<dbReference type="Pfam" id="PF07536">
    <property type="entry name" value="HWE_HK"/>
    <property type="match status" value="1"/>
</dbReference>
<dbReference type="GO" id="GO:0004673">
    <property type="term" value="F:protein histidine kinase activity"/>
    <property type="evidence" value="ECO:0007669"/>
    <property type="project" value="UniProtKB-EC"/>
</dbReference>
<dbReference type="RefSeq" id="WP_180287463.1">
    <property type="nucleotide sequence ID" value="NZ_AWWI01000112.1"/>
</dbReference>
<keyword evidence="10" id="KW-1185">Reference proteome</keyword>
<dbReference type="SMART" id="SM00911">
    <property type="entry name" value="HWE_HK"/>
    <property type="match status" value="1"/>
</dbReference>
<evidence type="ECO:0000256" key="7">
    <source>
        <dbReference type="ARBA" id="ARBA00022840"/>
    </source>
</evidence>
<organism evidence="9 10">
    <name type="scientific">Puniceibacterium antarcticum</name>
    <dbReference type="NCBI Taxonomy" id="1206336"/>
    <lineage>
        <taxon>Bacteria</taxon>
        <taxon>Pseudomonadati</taxon>
        <taxon>Pseudomonadota</taxon>
        <taxon>Alphaproteobacteria</taxon>
        <taxon>Rhodobacterales</taxon>
        <taxon>Paracoccaceae</taxon>
        <taxon>Puniceibacterium</taxon>
    </lineage>
</organism>
<dbReference type="InterPro" id="IPR035965">
    <property type="entry name" value="PAS-like_dom_sf"/>
</dbReference>
<reference evidence="9 10" key="1">
    <citation type="submission" date="2013-09" db="EMBL/GenBank/DDBJ databases">
        <title>Genome sequencing of Phaeobacter antarcticus sp. nov. SM1211.</title>
        <authorList>
            <person name="Zhang X.-Y."/>
            <person name="Liu C."/>
            <person name="Chen X.-L."/>
            <person name="Xie B.-B."/>
            <person name="Qin Q.-L."/>
            <person name="Rong J.-C."/>
            <person name="Zhang Y.-Z."/>
        </authorList>
    </citation>
    <scope>NUCLEOTIDE SEQUENCE [LARGE SCALE GENOMIC DNA]</scope>
    <source>
        <strain evidence="9 10">SM1211</strain>
    </source>
</reference>
<feature type="domain" description="Signal transduction histidine kinase HWE region" evidence="8">
    <location>
        <begin position="143"/>
        <end position="225"/>
    </location>
</feature>
<dbReference type="PANTHER" id="PTHR41523">
    <property type="entry name" value="TWO-COMPONENT SYSTEM SENSOR PROTEIN"/>
    <property type="match status" value="1"/>
</dbReference>
<sequence length="331" mass="36685">MSGVNLDFTEVFKHVPAPCLVLDVQMRIVTATDTYLEDVGRTLDELKGMYVFDAFPESPERVAMFGAAFQRALDGEKNTLVEVPFAIPTENPDGTMGLRDVWWTCTHKPLPSPDGQIRHMIQKAQDVTKQVKAEQLKNAVAAELQHRVGNILGLVSVIARRTANTADDLKDFLKRFEGRIQALARTHSYLTGNNWDRMTIESILSRQLADHFTVDSGQIDMTGAEIQLNADEAQILTLAVHELTTNSLKYGALKTADGRLAIAWNKVGSSGFNLEWREGGITVTEIPDRTGFGSMILDQIVPNQLQAEAVREFGSESFVYRLSVPKRALPG</sequence>
<keyword evidence="4" id="KW-0808">Transferase</keyword>
<dbReference type="Pfam" id="PF08448">
    <property type="entry name" value="PAS_4"/>
    <property type="match status" value="1"/>
</dbReference>
<dbReference type="NCBIfam" id="TIGR00229">
    <property type="entry name" value="sensory_box"/>
    <property type="match status" value="1"/>
</dbReference>
<dbReference type="InterPro" id="IPR011102">
    <property type="entry name" value="Sig_transdc_His_kinase_HWE"/>
</dbReference>
<evidence type="ECO:0000256" key="1">
    <source>
        <dbReference type="ARBA" id="ARBA00000085"/>
    </source>
</evidence>
<evidence type="ECO:0000256" key="4">
    <source>
        <dbReference type="ARBA" id="ARBA00022679"/>
    </source>
</evidence>
<evidence type="ECO:0000313" key="10">
    <source>
        <dbReference type="Proteomes" id="UP000231259"/>
    </source>
</evidence>
<accession>A0A2G8RC29</accession>
<protein>
    <recommendedName>
        <fullName evidence="2">histidine kinase</fullName>
        <ecNumber evidence="2">2.7.13.3</ecNumber>
    </recommendedName>
</protein>
<dbReference type="PANTHER" id="PTHR41523:SF7">
    <property type="entry name" value="HISTIDINE KINASE"/>
    <property type="match status" value="1"/>
</dbReference>
<evidence type="ECO:0000256" key="6">
    <source>
        <dbReference type="ARBA" id="ARBA00022777"/>
    </source>
</evidence>
<name>A0A2G8RC29_9RHOB</name>
<keyword evidence="3" id="KW-0597">Phosphoprotein</keyword>
<dbReference type="Gene3D" id="3.30.450.20">
    <property type="entry name" value="PAS domain"/>
    <property type="match status" value="1"/>
</dbReference>
<dbReference type="EMBL" id="AWWI01000112">
    <property type="protein sequence ID" value="PIL19097.1"/>
    <property type="molecule type" value="Genomic_DNA"/>
</dbReference>
<comment type="caution">
    <text evidence="9">The sequence shown here is derived from an EMBL/GenBank/DDBJ whole genome shotgun (WGS) entry which is preliminary data.</text>
</comment>
<keyword evidence="6" id="KW-0418">Kinase</keyword>
<evidence type="ECO:0000313" key="9">
    <source>
        <dbReference type="EMBL" id="PIL19097.1"/>
    </source>
</evidence>
<gene>
    <name evidence="9" type="ORF">P775_16445</name>
</gene>
<dbReference type="GO" id="GO:0005524">
    <property type="term" value="F:ATP binding"/>
    <property type="evidence" value="ECO:0007669"/>
    <property type="project" value="UniProtKB-KW"/>
</dbReference>
<dbReference type="AlphaFoldDB" id="A0A2G8RC29"/>
<dbReference type="InterPro" id="IPR013656">
    <property type="entry name" value="PAS_4"/>
</dbReference>
<dbReference type="Gene3D" id="3.30.565.10">
    <property type="entry name" value="Histidine kinase-like ATPase, C-terminal domain"/>
    <property type="match status" value="1"/>
</dbReference>
<dbReference type="InterPro" id="IPR036890">
    <property type="entry name" value="HATPase_C_sf"/>
</dbReference>
<dbReference type="SUPFAM" id="SSF55785">
    <property type="entry name" value="PYP-like sensor domain (PAS domain)"/>
    <property type="match status" value="1"/>
</dbReference>
<dbReference type="InterPro" id="IPR000014">
    <property type="entry name" value="PAS"/>
</dbReference>
<proteinExistence type="predicted"/>
<comment type="catalytic activity">
    <reaction evidence="1">
        <text>ATP + protein L-histidine = ADP + protein N-phospho-L-histidine.</text>
        <dbReference type="EC" id="2.7.13.3"/>
    </reaction>
</comment>
<keyword evidence="5" id="KW-0547">Nucleotide-binding</keyword>
<evidence type="ECO:0000256" key="3">
    <source>
        <dbReference type="ARBA" id="ARBA00022553"/>
    </source>
</evidence>
<keyword evidence="7" id="KW-0067">ATP-binding</keyword>
<evidence type="ECO:0000256" key="2">
    <source>
        <dbReference type="ARBA" id="ARBA00012438"/>
    </source>
</evidence>
<evidence type="ECO:0000256" key="5">
    <source>
        <dbReference type="ARBA" id="ARBA00022741"/>
    </source>
</evidence>
<dbReference type="CDD" id="cd00130">
    <property type="entry name" value="PAS"/>
    <property type="match status" value="1"/>
</dbReference>
<dbReference type="EC" id="2.7.13.3" evidence="2"/>
<dbReference type="Proteomes" id="UP000231259">
    <property type="component" value="Unassembled WGS sequence"/>
</dbReference>
<evidence type="ECO:0000259" key="8">
    <source>
        <dbReference type="SMART" id="SM00911"/>
    </source>
</evidence>